<keyword evidence="1" id="KW-1133">Transmembrane helix</keyword>
<keyword evidence="1" id="KW-0472">Membrane</keyword>
<evidence type="ECO:0000313" key="2">
    <source>
        <dbReference type="EMBL" id="QIZ05682.1"/>
    </source>
</evidence>
<reference evidence="2 3" key="2">
    <citation type="submission" date="2020-04" db="EMBL/GenBank/DDBJ databases">
        <authorList>
            <person name="Fomenkov A."/>
            <person name="Anton B.P."/>
            <person name="Roberts R.J."/>
        </authorList>
    </citation>
    <scope>NUCLEOTIDE SEQUENCE [LARGE SCALE GENOMIC DNA]</scope>
    <source>
        <strain evidence="2 3">S2</strain>
    </source>
</reference>
<dbReference type="AlphaFoldDB" id="A0A6H1NWS6"/>
<proteinExistence type="predicted"/>
<dbReference type="EMBL" id="CP051128">
    <property type="protein sequence ID" value="QIZ05682.1"/>
    <property type="molecule type" value="Genomic_DNA"/>
</dbReference>
<accession>A0A6H1NWS6</accession>
<dbReference type="Proteomes" id="UP000501868">
    <property type="component" value="Chromosome"/>
</dbReference>
<reference evidence="2 3" key="1">
    <citation type="submission" date="2020-04" db="EMBL/GenBank/DDBJ databases">
        <title>Genome-Wide Identification of 5-Methylcytosine Sites in Bacterial Genomes By High-Throughput Sequencing of MspJI Restriction Fragments.</title>
        <authorList>
            <person name="Wu V."/>
        </authorList>
    </citation>
    <scope>NUCLEOTIDE SEQUENCE [LARGE SCALE GENOMIC DNA]</scope>
    <source>
        <strain evidence="2 3">S2</strain>
    </source>
</reference>
<gene>
    <name evidence="2" type="ORF">HFZ78_02090</name>
</gene>
<evidence type="ECO:0000256" key="1">
    <source>
        <dbReference type="SAM" id="Phobius"/>
    </source>
</evidence>
<organism evidence="2 3">
    <name type="scientific">Priestia megaterium</name>
    <name type="common">Bacillus megaterium</name>
    <dbReference type="NCBI Taxonomy" id="1404"/>
    <lineage>
        <taxon>Bacteria</taxon>
        <taxon>Bacillati</taxon>
        <taxon>Bacillota</taxon>
        <taxon>Bacilli</taxon>
        <taxon>Bacillales</taxon>
        <taxon>Bacillaceae</taxon>
        <taxon>Priestia</taxon>
    </lineage>
</organism>
<name>A0A6H1NWS6_PRIMG</name>
<keyword evidence="1" id="KW-0812">Transmembrane</keyword>
<protein>
    <submittedName>
        <fullName evidence="2">Uncharacterized protein</fullName>
    </submittedName>
</protein>
<feature type="transmembrane region" description="Helical" evidence="1">
    <location>
        <begin position="29"/>
        <end position="47"/>
    </location>
</feature>
<sequence>MNNWVTTLLNIGTSKPFLNIVRRRRNNRGMMWGSLLGLGVSAAVYGLSRNRNNKGVQPLQNLMNNSRMGTFQKPNMAGLTEFAKEFVINKTPLKNK</sequence>
<evidence type="ECO:0000313" key="3">
    <source>
        <dbReference type="Proteomes" id="UP000501868"/>
    </source>
</evidence>